<dbReference type="FunFam" id="3.60.21.10:FF:000029">
    <property type="entry name" value="UDP-2,3-diacylglucosamine hydrolase"/>
    <property type="match status" value="1"/>
</dbReference>
<dbReference type="InterPro" id="IPR004843">
    <property type="entry name" value="Calcineurin-like_PHP"/>
</dbReference>
<protein>
    <submittedName>
        <fullName evidence="7">Ser/threonine protein phosphatase</fullName>
    </submittedName>
</protein>
<sequence>MTSAELARPSRKQRVRTLWISDVHLGTRDCQAEHLSQFLKGYHADRIYLVGDIIDGWKLRGGMYWPQAHTNVIRRLLTMSKRGTEVIYVTGNHDEFLRRYSKLILGNIQLVDEAVHVTADGRHLLVIHGDQFDVITRYHRWLAFLGDSAYEFTLTLNRWLNHWRARYGYGYWSLSAYLKHKVKTAVSFISDFEEAIAHECVRRELHGVVCGHIHHAEIRKVGEVDYLNCGDWVESCTALIEHWDGSIELYRLADAQAREAQRKAEQAKVAELA</sequence>
<feature type="domain" description="Calcineurin-like phosphoesterase" evidence="6">
    <location>
        <begin position="16"/>
        <end position="215"/>
    </location>
</feature>
<dbReference type="GO" id="GO:0009245">
    <property type="term" value="P:lipid A biosynthetic process"/>
    <property type="evidence" value="ECO:0007669"/>
    <property type="project" value="TreeGrafter"/>
</dbReference>
<dbReference type="GO" id="GO:0016020">
    <property type="term" value="C:membrane"/>
    <property type="evidence" value="ECO:0007669"/>
    <property type="project" value="GOC"/>
</dbReference>
<evidence type="ECO:0000256" key="1">
    <source>
        <dbReference type="ARBA" id="ARBA00022475"/>
    </source>
</evidence>
<name>A0A0D5Y3P2_9PSED</name>
<dbReference type="SUPFAM" id="SSF56300">
    <property type="entry name" value="Metallo-dependent phosphatases"/>
    <property type="match status" value="1"/>
</dbReference>
<evidence type="ECO:0000256" key="2">
    <source>
        <dbReference type="ARBA" id="ARBA00022519"/>
    </source>
</evidence>
<dbReference type="PANTHER" id="PTHR34990:SF2">
    <property type="entry name" value="BLL8164 PROTEIN"/>
    <property type="match status" value="1"/>
</dbReference>
<reference evidence="7 8" key="1">
    <citation type="journal article" date="2015" name="Mol. Plant Microbe Interact.">
        <title>Comparative Genomic Analysis of Pseudomonas chlororaphis PCL1606 Reveals New Insight into Antifungal Compounds Involved in Biocontrol.</title>
        <authorList>
            <person name="Calderon C.E."/>
            <person name="Ramos C."/>
            <person name="de Vicente A."/>
            <person name="Cazorla F.M."/>
        </authorList>
    </citation>
    <scope>NUCLEOTIDE SEQUENCE [LARGE SCALE GENOMIC DNA]</scope>
    <source>
        <strain evidence="7 8">PCL1606</strain>
    </source>
</reference>
<proteinExistence type="predicted"/>
<dbReference type="InterPro" id="IPR029052">
    <property type="entry name" value="Metallo-depent_PP-like"/>
</dbReference>
<dbReference type="PATRIC" id="fig|587753.10.peg.4530"/>
<gene>
    <name evidence="7" type="ORF">PCL1606_45310</name>
</gene>
<evidence type="ECO:0000313" key="8">
    <source>
        <dbReference type="Proteomes" id="UP000032748"/>
    </source>
</evidence>
<organism evidence="7 8">
    <name type="scientific">Pseudomonas chlororaphis</name>
    <dbReference type="NCBI Taxonomy" id="587753"/>
    <lineage>
        <taxon>Bacteria</taxon>
        <taxon>Pseudomonadati</taxon>
        <taxon>Pseudomonadota</taxon>
        <taxon>Gammaproteobacteria</taxon>
        <taxon>Pseudomonadales</taxon>
        <taxon>Pseudomonadaceae</taxon>
        <taxon>Pseudomonas</taxon>
    </lineage>
</organism>
<evidence type="ECO:0000256" key="4">
    <source>
        <dbReference type="ARBA" id="ARBA00023136"/>
    </source>
</evidence>
<evidence type="ECO:0000256" key="5">
    <source>
        <dbReference type="ARBA" id="ARBA00023211"/>
    </source>
</evidence>
<dbReference type="KEGG" id="pcz:PCL1606_45310"/>
<dbReference type="PANTHER" id="PTHR34990">
    <property type="entry name" value="UDP-2,3-DIACYLGLUCOSAMINE HYDROLASE-RELATED"/>
    <property type="match status" value="1"/>
</dbReference>
<dbReference type="Gene3D" id="3.60.21.10">
    <property type="match status" value="1"/>
</dbReference>
<dbReference type="RefSeq" id="WP_044461807.1">
    <property type="nucleotide sequence ID" value="NZ_CP011110.1"/>
</dbReference>
<evidence type="ECO:0000313" key="7">
    <source>
        <dbReference type="EMBL" id="AKA25978.1"/>
    </source>
</evidence>
<evidence type="ECO:0000259" key="6">
    <source>
        <dbReference type="Pfam" id="PF00149"/>
    </source>
</evidence>
<dbReference type="Pfam" id="PF00149">
    <property type="entry name" value="Metallophos"/>
    <property type="match status" value="1"/>
</dbReference>
<evidence type="ECO:0000256" key="3">
    <source>
        <dbReference type="ARBA" id="ARBA00022723"/>
    </source>
</evidence>
<dbReference type="Proteomes" id="UP000032748">
    <property type="component" value="Chromosome"/>
</dbReference>
<keyword evidence="4" id="KW-0472">Membrane</keyword>
<dbReference type="OrthoDB" id="9802481at2"/>
<dbReference type="GO" id="GO:0046872">
    <property type="term" value="F:metal ion binding"/>
    <property type="evidence" value="ECO:0007669"/>
    <property type="project" value="UniProtKB-KW"/>
</dbReference>
<keyword evidence="1" id="KW-1003">Cell membrane</keyword>
<keyword evidence="5" id="KW-0464">Manganese</keyword>
<keyword evidence="2" id="KW-0997">Cell inner membrane</keyword>
<accession>A0A0D5Y3P2</accession>
<dbReference type="AlphaFoldDB" id="A0A0D5Y3P2"/>
<dbReference type="GO" id="GO:0008758">
    <property type="term" value="F:UDP-2,3-diacylglucosamine hydrolase activity"/>
    <property type="evidence" value="ECO:0007669"/>
    <property type="project" value="TreeGrafter"/>
</dbReference>
<dbReference type="CDD" id="cd07398">
    <property type="entry name" value="MPP_YbbF-LpxH"/>
    <property type="match status" value="1"/>
</dbReference>
<dbReference type="InterPro" id="IPR043461">
    <property type="entry name" value="LpxH-like"/>
</dbReference>
<keyword evidence="3" id="KW-0479">Metal-binding</keyword>
<dbReference type="EMBL" id="CP011110">
    <property type="protein sequence ID" value="AKA25978.1"/>
    <property type="molecule type" value="Genomic_DNA"/>
</dbReference>